<reference evidence="8" key="1">
    <citation type="journal article" date="2021" name="Open Biol.">
        <title>Shared evolutionary footprints suggest mitochondrial oxidative damage underlies multiple complex I losses in fungi.</title>
        <authorList>
            <person name="Schikora-Tamarit M.A."/>
            <person name="Marcet-Houben M."/>
            <person name="Nosek J."/>
            <person name="Gabaldon T."/>
        </authorList>
    </citation>
    <scope>NUCLEOTIDE SEQUENCE</scope>
    <source>
        <strain evidence="8">CBS6075</strain>
    </source>
</reference>
<dbReference type="InterPro" id="IPR011856">
    <property type="entry name" value="tRNA_endonuc-like_dom_sf"/>
</dbReference>
<dbReference type="Proteomes" id="UP000769157">
    <property type="component" value="Unassembled WGS sequence"/>
</dbReference>
<evidence type="ECO:0000256" key="3">
    <source>
        <dbReference type="ARBA" id="ARBA00023239"/>
    </source>
</evidence>
<dbReference type="GO" id="GO:0000214">
    <property type="term" value="C:tRNA-intron endonuclease complex"/>
    <property type="evidence" value="ECO:0007669"/>
    <property type="project" value="UniProtKB-UniRule"/>
</dbReference>
<proteinExistence type="inferred from homology"/>
<dbReference type="PANTHER" id="PTHR13070:SF0">
    <property type="entry name" value="TRNA-SPLICING ENDONUCLEASE SUBUNIT SEN34"/>
    <property type="match status" value="1"/>
</dbReference>
<dbReference type="CDD" id="cd22363">
    <property type="entry name" value="tRNA-intron_lyase_C"/>
    <property type="match status" value="1"/>
</dbReference>
<dbReference type="PIRSF" id="PIRSF017250">
    <property type="entry name" value="tRNA_splic_SEN34"/>
    <property type="match status" value="1"/>
</dbReference>
<evidence type="ECO:0000256" key="2">
    <source>
        <dbReference type="ARBA" id="ARBA00022694"/>
    </source>
</evidence>
<keyword evidence="2 4" id="KW-0819">tRNA processing</keyword>
<dbReference type="EMBL" id="JAEUBE010000084">
    <property type="protein sequence ID" value="KAH3670871.1"/>
    <property type="molecule type" value="Genomic_DNA"/>
</dbReference>
<gene>
    <name evidence="8" type="ORF">OGAPHI_000582</name>
</gene>
<evidence type="ECO:0000259" key="7">
    <source>
        <dbReference type="Pfam" id="PF26577"/>
    </source>
</evidence>
<dbReference type="InterPro" id="IPR006677">
    <property type="entry name" value="tRNA_intron_Endonuc_cat-like"/>
</dbReference>
<evidence type="ECO:0000313" key="8">
    <source>
        <dbReference type="EMBL" id="KAH3670871.1"/>
    </source>
</evidence>
<dbReference type="AlphaFoldDB" id="A0A9P8PFC2"/>
<name>A0A9P8PFC2_9ASCO</name>
<dbReference type="GeneID" id="70232550"/>
<dbReference type="GO" id="GO:0000213">
    <property type="term" value="F:tRNA-intron lyase activity"/>
    <property type="evidence" value="ECO:0007669"/>
    <property type="project" value="UniProtKB-UniRule"/>
</dbReference>
<feature type="domain" description="TSEN34 N-terminal" evidence="7">
    <location>
        <begin position="16"/>
        <end position="79"/>
    </location>
</feature>
<keyword evidence="3 4" id="KW-0456">Lyase</keyword>
<dbReference type="NCBIfam" id="TIGR00324">
    <property type="entry name" value="endA"/>
    <property type="match status" value="1"/>
</dbReference>
<dbReference type="InterPro" id="IPR036167">
    <property type="entry name" value="tRNA_intron_Endo_cat-like_sf"/>
</dbReference>
<keyword evidence="9" id="KW-1185">Reference proteome</keyword>
<dbReference type="RefSeq" id="XP_046064239.1">
    <property type="nucleotide sequence ID" value="XM_046207062.1"/>
</dbReference>
<evidence type="ECO:0000256" key="1">
    <source>
        <dbReference type="ARBA" id="ARBA00008078"/>
    </source>
</evidence>
<feature type="active site" evidence="5">
    <location>
        <position position="203"/>
    </location>
</feature>
<evidence type="ECO:0000313" key="9">
    <source>
        <dbReference type="Proteomes" id="UP000769157"/>
    </source>
</evidence>
<feature type="active site" evidence="5">
    <location>
        <position position="171"/>
    </location>
</feature>
<feature type="domain" description="tRNA intron endonuclease catalytic" evidence="6">
    <location>
        <begin position="135"/>
        <end position="210"/>
    </location>
</feature>
<feature type="active site" evidence="5">
    <location>
        <position position="163"/>
    </location>
</feature>
<organism evidence="8 9">
    <name type="scientific">Ogataea philodendri</name>
    <dbReference type="NCBI Taxonomy" id="1378263"/>
    <lineage>
        <taxon>Eukaryota</taxon>
        <taxon>Fungi</taxon>
        <taxon>Dikarya</taxon>
        <taxon>Ascomycota</taxon>
        <taxon>Saccharomycotina</taxon>
        <taxon>Pichiomycetes</taxon>
        <taxon>Pichiales</taxon>
        <taxon>Pichiaceae</taxon>
        <taxon>Ogataea</taxon>
    </lineage>
</organism>
<dbReference type="EC" id="4.6.1.16" evidence="4"/>
<comment type="similarity">
    <text evidence="1 4">Belongs to the tRNA-intron endonuclease family.</text>
</comment>
<reference evidence="8" key="2">
    <citation type="submission" date="2021-01" db="EMBL/GenBank/DDBJ databases">
        <authorList>
            <person name="Schikora-Tamarit M.A."/>
        </authorList>
    </citation>
    <scope>NUCLEOTIDE SEQUENCE</scope>
    <source>
        <strain evidence="8">CBS6075</strain>
    </source>
</reference>
<comment type="function">
    <text evidence="4">Constitutes one of the two catalytic subunit of the tRNA-splicing endonuclease complex, a complex responsible for identification and cleavage of the splice sites in pre-tRNA. It cleaves pre-tRNA at the 5'- and 3'-splice sites to release the intron. The products are an intron and two tRNA half-molecules bearing 2',3'-cyclic phosphate and 5'-OH termini. There are no conserved sequences at the splice sites, but the intron is invariably located at the same site in the gene, placing the splice sites an invariant distance from the constant structural features of the tRNA body.</text>
</comment>
<evidence type="ECO:0000259" key="6">
    <source>
        <dbReference type="Pfam" id="PF01974"/>
    </source>
</evidence>
<comment type="caution">
    <text evidence="8">The sequence shown here is derived from an EMBL/GenBank/DDBJ whole genome shotgun (WGS) entry which is preliminary data.</text>
</comment>
<evidence type="ECO:0000256" key="5">
    <source>
        <dbReference type="PIRSR" id="PIRSR017250-50"/>
    </source>
</evidence>
<dbReference type="SUPFAM" id="SSF53032">
    <property type="entry name" value="tRNA-intron endonuclease catalytic domain-like"/>
    <property type="match status" value="1"/>
</dbReference>
<dbReference type="InterPro" id="IPR059049">
    <property type="entry name" value="TSEN34_N"/>
</dbReference>
<sequence length="241" mass="26966">MENKYEEIITMVTASVSIIGDSALVFSAEDSRSLREKYGIAGILTGTLPIAPQQSLLLGVPLRLSVEEVLYLYEKKAIEFAGAIDTDCSNPTAADSDGGFYETPNSITTTVSPDQETLLYEYVCAQEQDMDEIYRTYCVFKKLKQYGQFILPGLRFGGKFVSYPGDPLKYHSHFIVNTKNYYSDKLDLMELTKGGRLATNVKKIWLLAGEKGISRNHKDGLSFLKQETRTVLFSIEWSGFG</sequence>
<dbReference type="Gene3D" id="3.40.1350.10">
    <property type="match status" value="1"/>
</dbReference>
<dbReference type="InterPro" id="IPR006676">
    <property type="entry name" value="tRNA_splic"/>
</dbReference>
<protein>
    <recommendedName>
        <fullName evidence="4">tRNA-splicing endonuclease subunit Sen34</fullName>
        <ecNumber evidence="4">4.6.1.16</ecNumber>
    </recommendedName>
</protein>
<evidence type="ECO:0000256" key="4">
    <source>
        <dbReference type="PIRNR" id="PIRNR017250"/>
    </source>
</evidence>
<dbReference type="GO" id="GO:0003676">
    <property type="term" value="F:nucleic acid binding"/>
    <property type="evidence" value="ECO:0007669"/>
    <property type="project" value="InterPro"/>
</dbReference>
<dbReference type="InterPro" id="IPR016690">
    <property type="entry name" value="TSEN34"/>
</dbReference>
<dbReference type="Pfam" id="PF26577">
    <property type="entry name" value="TSEN34_N"/>
    <property type="match status" value="1"/>
</dbReference>
<dbReference type="GO" id="GO:0000379">
    <property type="term" value="P:tRNA-type intron splice site recognition and cleavage"/>
    <property type="evidence" value="ECO:0007669"/>
    <property type="project" value="UniProtKB-UniRule"/>
</dbReference>
<dbReference type="PANTHER" id="PTHR13070">
    <property type="entry name" value="TRNA-SPLICING ENDONUCLEASE SUBUNIT SEN34-RELATED"/>
    <property type="match status" value="1"/>
</dbReference>
<dbReference type="Pfam" id="PF01974">
    <property type="entry name" value="tRNA_int_endo"/>
    <property type="match status" value="1"/>
</dbReference>
<dbReference type="OrthoDB" id="48041at2759"/>
<accession>A0A9P8PFC2</accession>